<geneLocation type="plasmid" evidence="1 2">
    <name>XNC1_p</name>
</geneLocation>
<gene>
    <name evidence="1" type="ORF">XNC1_p0092</name>
</gene>
<dbReference type="Proteomes" id="UP000008075">
    <property type="component" value="Plasmid XNC1_p"/>
</dbReference>
<protein>
    <submittedName>
        <fullName evidence="1">Uncharacterized protein</fullName>
    </submittedName>
</protein>
<evidence type="ECO:0000313" key="1">
    <source>
        <dbReference type="EMBL" id="CBJ92960.1"/>
    </source>
</evidence>
<name>D3VM08_XENNA</name>
<keyword evidence="2" id="KW-1185">Reference proteome</keyword>
<evidence type="ECO:0000313" key="2">
    <source>
        <dbReference type="Proteomes" id="UP000008075"/>
    </source>
</evidence>
<organism evidence="1 2">
    <name type="scientific">Xenorhabdus nematophila (strain ATCC 19061 / DSM 3370 / CCUG 14189 / LMG 1036 / NCIMB 9965 / AN6)</name>
    <dbReference type="NCBI Taxonomy" id="406817"/>
    <lineage>
        <taxon>Bacteria</taxon>
        <taxon>Pseudomonadati</taxon>
        <taxon>Pseudomonadota</taxon>
        <taxon>Gammaproteobacteria</taxon>
        <taxon>Enterobacterales</taxon>
        <taxon>Morganellaceae</taxon>
        <taxon>Xenorhabdus</taxon>
    </lineage>
</organism>
<dbReference type="AlphaFoldDB" id="D3VM08"/>
<accession>D3VM08</accession>
<dbReference type="KEGG" id="xne:XNC1_p0092"/>
<dbReference type="EMBL" id="FN667743">
    <property type="protein sequence ID" value="CBJ92960.1"/>
    <property type="molecule type" value="Genomic_DNA"/>
</dbReference>
<proteinExistence type="predicted"/>
<reference evidence="1 2" key="1">
    <citation type="journal article" date="2011" name="PLoS ONE">
        <title>The entomopathogenic bacterial endosymbionts xenorhabdus and photorhabdus: convergent lifestyles from divergent genomes.</title>
        <authorList>
            <person name="Chaston J.M."/>
            <person name="Suen G."/>
            <person name="Tucker S.L."/>
            <person name="Andersen A.W."/>
            <person name="Bhasin A."/>
            <person name="Bode E."/>
            <person name="Bode H.B."/>
            <person name="Brachmann A.O."/>
            <person name="Cowles C.E."/>
            <person name="Cowles K.N."/>
            <person name="Darby C."/>
            <person name="de Leon L."/>
            <person name="Drace K."/>
            <person name="Du Z."/>
            <person name="Givaudan A."/>
            <person name="Herbert Tran E.E."/>
            <person name="Jewell K.A."/>
            <person name="Knack J.J."/>
            <person name="Krasomil-Osterfeld K.C."/>
            <person name="Kukor R."/>
            <person name="Lanois A."/>
            <person name="Latreille P."/>
            <person name="Leimgruber N.K."/>
            <person name="Lipke C.M."/>
            <person name="Liu R."/>
            <person name="Lu X."/>
            <person name="Martens E.C."/>
            <person name="Marri P.R."/>
            <person name="Medigue C."/>
            <person name="Menard M.L."/>
            <person name="Miller N.M."/>
            <person name="Morales-Soto N."/>
            <person name="Norton S."/>
            <person name="Ogier J.C."/>
            <person name="Orchard S.S."/>
            <person name="Park D."/>
            <person name="Park Y."/>
            <person name="Qurollo B.A."/>
            <person name="Sugar D.R."/>
            <person name="Richards G.R."/>
            <person name="Rouy Z."/>
            <person name="Slominski B."/>
            <person name="Slominski K."/>
            <person name="Snyder H."/>
            <person name="Tjaden B.C."/>
            <person name="van der Hoeven R."/>
            <person name="Welch R.D."/>
            <person name="Wheeler C."/>
            <person name="Xiang B."/>
            <person name="Barbazuk B."/>
            <person name="Gaudriault S."/>
            <person name="Goodner B."/>
            <person name="Slater S.C."/>
            <person name="Forst S."/>
            <person name="Goldman B.S."/>
            <person name="Goodrich-Blair H."/>
        </authorList>
    </citation>
    <scope>NUCLEOTIDE SEQUENCE [LARGE SCALE GENOMIC DNA]</scope>
    <source>
        <strain evidence="2">ATCC 19061 / DSM 3370 / CCUG 14189 / LMG 1036 / NCIMB 9965 / AN6</strain>
    </source>
</reference>
<keyword evidence="1" id="KW-0614">Plasmid</keyword>
<dbReference type="HOGENOM" id="CLU_3013337_0_0_6"/>
<sequence length="59" mass="6171">MFIMQKHKLSTRKSAQSLGSQVNVKEKSNLASLTAIAKAHIGKNGEGDICGGSTRVVSG</sequence>